<dbReference type="Proteomes" id="UP000051634">
    <property type="component" value="Unassembled WGS sequence"/>
</dbReference>
<accession>A0A0T5Z3C9</accession>
<feature type="domain" description="PilZ" evidence="1">
    <location>
        <begin position="2"/>
        <end position="89"/>
    </location>
</feature>
<dbReference type="PATRIC" id="fig|54398.3.peg.970"/>
<evidence type="ECO:0000313" key="3">
    <source>
        <dbReference type="EMBL" id="KRT57275.1"/>
    </source>
</evidence>
<dbReference type="RefSeq" id="WP_057956570.1">
    <property type="nucleotide sequence ID" value="NZ_KQ556939.1"/>
</dbReference>
<evidence type="ECO:0000313" key="2">
    <source>
        <dbReference type="EMBL" id="KRT54344.1"/>
    </source>
</evidence>
<protein>
    <submittedName>
        <fullName evidence="2 3">PilZ domain</fullName>
    </submittedName>
</protein>
<keyword evidence="5" id="KW-1185">Reference proteome</keyword>
<reference evidence="4 5" key="1">
    <citation type="submission" date="2015-11" db="EMBL/GenBank/DDBJ databases">
        <title>The genome of Candidatus Endoriftia persephone in Ridgeia piscesae and population structure of the North Eastern Pacific vestimentiferan symbionts.</title>
        <authorList>
            <person name="Perez M."/>
            <person name="Juniper K.S."/>
        </authorList>
    </citation>
    <scope>NUCLEOTIDE SEQUENCE [LARGE SCALE GENOMIC DNA]</scope>
    <source>
        <strain evidence="3">Ind10</strain>
        <strain evidence="2">Ind11</strain>
    </source>
</reference>
<dbReference type="Pfam" id="PF07238">
    <property type="entry name" value="PilZ"/>
    <property type="match status" value="1"/>
</dbReference>
<sequence>MRQFIRHPSTIPIHYQLQEVVGDSKEYLRNISEGGLCFVSQSKVELGVMIDISIPLVDPRFHAAGMVVWCHEKPGGFEVGVHFDNPRVEFAVRMVEQVCQIEQYKQQILEQDGRKLSGEEAAMEWIENFADRFPR</sequence>
<organism evidence="3 4">
    <name type="scientific">endosymbiont of Ridgeia piscesae</name>
    <dbReference type="NCBI Taxonomy" id="54398"/>
    <lineage>
        <taxon>Bacteria</taxon>
        <taxon>Pseudomonadati</taxon>
        <taxon>Pseudomonadota</taxon>
        <taxon>Gammaproteobacteria</taxon>
        <taxon>sulfur-oxidizing symbionts</taxon>
    </lineage>
</organism>
<comment type="caution">
    <text evidence="3">The sequence shown here is derived from an EMBL/GenBank/DDBJ whole genome shotgun (WGS) entry which is preliminary data.</text>
</comment>
<dbReference type="GO" id="GO:0035438">
    <property type="term" value="F:cyclic-di-GMP binding"/>
    <property type="evidence" value="ECO:0007669"/>
    <property type="project" value="InterPro"/>
</dbReference>
<dbReference type="STRING" id="54398.Ga0074115_104105"/>
<dbReference type="InterPro" id="IPR009875">
    <property type="entry name" value="PilZ_domain"/>
</dbReference>
<dbReference type="AlphaFoldDB" id="A0A0T5Z3C9"/>
<proteinExistence type="predicted"/>
<dbReference type="Gene3D" id="2.40.10.220">
    <property type="entry name" value="predicted glycosyltransferase like domains"/>
    <property type="match status" value="1"/>
</dbReference>
<name>A0A0T5Z3C9_9GAMM</name>
<dbReference type="EMBL" id="LMXI01000564">
    <property type="protein sequence ID" value="KRT57275.1"/>
    <property type="molecule type" value="Genomic_DNA"/>
</dbReference>
<dbReference type="SUPFAM" id="SSF141371">
    <property type="entry name" value="PilZ domain-like"/>
    <property type="match status" value="1"/>
</dbReference>
<dbReference type="EMBL" id="LDXT01000092">
    <property type="protein sequence ID" value="KRT54344.1"/>
    <property type="molecule type" value="Genomic_DNA"/>
</dbReference>
<gene>
    <name evidence="2" type="ORF">Ga0074115_104105</name>
    <name evidence="3" type="ORF">Ga0076813_11305</name>
</gene>
<dbReference type="Proteomes" id="UP000051276">
    <property type="component" value="Unassembled WGS sequence"/>
</dbReference>
<dbReference type="OrthoDB" id="8906365at2"/>
<evidence type="ECO:0000313" key="5">
    <source>
        <dbReference type="Proteomes" id="UP000051634"/>
    </source>
</evidence>
<evidence type="ECO:0000259" key="1">
    <source>
        <dbReference type="Pfam" id="PF07238"/>
    </source>
</evidence>
<evidence type="ECO:0000313" key="4">
    <source>
        <dbReference type="Proteomes" id="UP000051276"/>
    </source>
</evidence>